<reference evidence="1" key="1">
    <citation type="journal article" date="2015" name="Nature">
        <title>Complex archaea that bridge the gap between prokaryotes and eukaryotes.</title>
        <authorList>
            <person name="Spang A."/>
            <person name="Saw J.H."/>
            <person name="Jorgensen S.L."/>
            <person name="Zaremba-Niedzwiedzka K."/>
            <person name="Martijn J."/>
            <person name="Lind A.E."/>
            <person name="van Eijk R."/>
            <person name="Schleper C."/>
            <person name="Guy L."/>
            <person name="Ettema T.J."/>
        </authorList>
    </citation>
    <scope>NUCLEOTIDE SEQUENCE</scope>
</reference>
<dbReference type="AlphaFoldDB" id="A0A0F9LIS0"/>
<proteinExistence type="predicted"/>
<organism evidence="1">
    <name type="scientific">marine sediment metagenome</name>
    <dbReference type="NCBI Taxonomy" id="412755"/>
    <lineage>
        <taxon>unclassified sequences</taxon>
        <taxon>metagenomes</taxon>
        <taxon>ecological metagenomes</taxon>
    </lineage>
</organism>
<name>A0A0F9LIS0_9ZZZZ</name>
<evidence type="ECO:0000313" key="1">
    <source>
        <dbReference type="EMBL" id="KKM64215.1"/>
    </source>
</evidence>
<sequence length="216" mass="23989">MVNFLVILLIMTFAIGIGFFILAASATQHPEPVEMRLEAYIYGVTNGVIKLCVDVYCHTYYEGIGSISETFLIPPGTYNGSLEWTHTKNNCATDFDNVCAASGKVVVPNEKDGPLTIQAWNQYDLGAQVYNKQFITFNVEIPSFAEPVIVDPSSLTITLEDSLSIQDDVIQTSEPDPTPEPIPSDLEQKVSNLENRIGILEQTWTDFETALRSVFR</sequence>
<accession>A0A0F9LIS0</accession>
<protein>
    <submittedName>
        <fullName evidence="1">Uncharacterized protein</fullName>
    </submittedName>
</protein>
<dbReference type="EMBL" id="LAZR01010944">
    <property type="protein sequence ID" value="KKM64215.1"/>
    <property type="molecule type" value="Genomic_DNA"/>
</dbReference>
<gene>
    <name evidence="1" type="ORF">LCGC14_1503530</name>
</gene>
<comment type="caution">
    <text evidence="1">The sequence shown here is derived from an EMBL/GenBank/DDBJ whole genome shotgun (WGS) entry which is preliminary data.</text>
</comment>